<name>A0A6J4TDV7_9SPHN</name>
<dbReference type="AlphaFoldDB" id="A0A6J4TDV7"/>
<proteinExistence type="predicted"/>
<evidence type="ECO:0000256" key="2">
    <source>
        <dbReference type="SAM" id="Phobius"/>
    </source>
</evidence>
<feature type="region of interest" description="Disordered" evidence="1">
    <location>
        <begin position="1"/>
        <end position="27"/>
    </location>
</feature>
<dbReference type="EMBL" id="CADCVW010000104">
    <property type="protein sequence ID" value="CAA9520237.1"/>
    <property type="molecule type" value="Genomic_DNA"/>
</dbReference>
<gene>
    <name evidence="3" type="ORF">AVDCRST_MAG39-2594</name>
</gene>
<sequence>MTDPRDAEVARSSATEQHVISDRARGGSTPHVARIVLGVSLVLIVVAFAIILFVNG</sequence>
<protein>
    <submittedName>
        <fullName evidence="3">Uncharacterized protein</fullName>
    </submittedName>
</protein>
<accession>A0A6J4TDV7</accession>
<keyword evidence="2" id="KW-0812">Transmembrane</keyword>
<keyword evidence="2" id="KW-0472">Membrane</keyword>
<evidence type="ECO:0000256" key="1">
    <source>
        <dbReference type="SAM" id="MobiDB-lite"/>
    </source>
</evidence>
<feature type="transmembrane region" description="Helical" evidence="2">
    <location>
        <begin position="32"/>
        <end position="54"/>
    </location>
</feature>
<keyword evidence="2" id="KW-1133">Transmembrane helix</keyword>
<evidence type="ECO:0000313" key="3">
    <source>
        <dbReference type="EMBL" id="CAA9520237.1"/>
    </source>
</evidence>
<reference evidence="3" key="1">
    <citation type="submission" date="2020-02" db="EMBL/GenBank/DDBJ databases">
        <authorList>
            <person name="Meier V. D."/>
        </authorList>
    </citation>
    <scope>NUCLEOTIDE SEQUENCE</scope>
    <source>
        <strain evidence="3">AVDCRST_MAG39</strain>
    </source>
</reference>
<organism evidence="3">
    <name type="scientific">uncultured Sphingomonadaceae bacterium</name>
    <dbReference type="NCBI Taxonomy" id="169976"/>
    <lineage>
        <taxon>Bacteria</taxon>
        <taxon>Pseudomonadati</taxon>
        <taxon>Pseudomonadota</taxon>
        <taxon>Alphaproteobacteria</taxon>
        <taxon>Sphingomonadales</taxon>
        <taxon>Sphingomonadaceae</taxon>
        <taxon>environmental samples</taxon>
    </lineage>
</organism>